<accession>A0A3N9TAL7</accession>
<proteinExistence type="predicted"/>
<dbReference type="AlphaFoldDB" id="A0A3N9TAL7"/>
<dbReference type="Proteomes" id="UP000281112">
    <property type="component" value="Unassembled WGS sequence"/>
</dbReference>
<name>A0A3N9TAL7_9VIBR</name>
<dbReference type="RefSeq" id="WP_124939177.1">
    <property type="nucleotide sequence ID" value="NZ_RJVQ01000017.1"/>
</dbReference>
<evidence type="ECO:0000313" key="1">
    <source>
        <dbReference type="EMBL" id="RQW61089.1"/>
    </source>
</evidence>
<keyword evidence="2" id="KW-1185">Reference proteome</keyword>
<sequence>MQTNELYSLALWFNKNIEVDPVHSLYNKLHSDLKRLTATPNQQNLKNAQKLKEAQYSLLIERLDAIDESGLTDTHKEILRDMELQSLLLSPSKEYLQNLLMLPQDNAYVVSTLKAGTDRIAQAVNSFKGLRMQMKTVLAPVYLEATDIPDNKCLTRLRFHNNAAIDNVVDLKDWSKTWHTIARGFSMAVNQAPEDFEIVSTDKGSVIVDMMLNIEVVKLVTETLKAMAELATELIALKMGIEGVKALKGKMDEKTYNTMLEQVTENVRKDEEQLIENVVEHLKKQNLVMNEHCQNELISAIKELTKYNQKGGSIHCISTNKNRTTSEALNSNFKQLQDKSELKLIEDKQDLAD</sequence>
<gene>
    <name evidence="1" type="ORF">EES38_21070</name>
</gene>
<evidence type="ECO:0000313" key="2">
    <source>
        <dbReference type="Proteomes" id="UP000281112"/>
    </source>
</evidence>
<comment type="caution">
    <text evidence="1">The sequence shown here is derived from an EMBL/GenBank/DDBJ whole genome shotgun (WGS) entry which is preliminary data.</text>
</comment>
<dbReference type="EMBL" id="RJVQ01000017">
    <property type="protein sequence ID" value="RQW61089.1"/>
    <property type="molecule type" value="Genomic_DNA"/>
</dbReference>
<protein>
    <submittedName>
        <fullName evidence="1">Uncharacterized protein</fullName>
    </submittedName>
</protein>
<dbReference type="OrthoDB" id="5874981at2"/>
<organism evidence="1 2">
    <name type="scientific">Vibrio viridaestus</name>
    <dbReference type="NCBI Taxonomy" id="2487322"/>
    <lineage>
        <taxon>Bacteria</taxon>
        <taxon>Pseudomonadati</taxon>
        <taxon>Pseudomonadota</taxon>
        <taxon>Gammaproteobacteria</taxon>
        <taxon>Vibrionales</taxon>
        <taxon>Vibrionaceae</taxon>
        <taxon>Vibrio</taxon>
    </lineage>
</organism>
<reference evidence="1 2" key="1">
    <citation type="submission" date="2018-11" db="EMBL/GenBank/DDBJ databases">
        <title>Vibrio LJC006 sp. nov., isolated from seawater during the bloom of the enteromorpha.</title>
        <authorList>
            <person name="Liang J."/>
        </authorList>
    </citation>
    <scope>NUCLEOTIDE SEQUENCE [LARGE SCALE GENOMIC DNA]</scope>
    <source>
        <strain evidence="1 2">LJC006</strain>
    </source>
</reference>